<dbReference type="InterPro" id="IPR001304">
    <property type="entry name" value="C-type_lectin-like"/>
</dbReference>
<dbReference type="Pfam" id="PF00059">
    <property type="entry name" value="Lectin_C"/>
    <property type="match status" value="1"/>
</dbReference>
<evidence type="ECO:0000256" key="1">
    <source>
        <dbReference type="SAM" id="SignalP"/>
    </source>
</evidence>
<dbReference type="Proteomes" id="UP000694888">
    <property type="component" value="Unplaced"/>
</dbReference>
<dbReference type="InterPro" id="IPR016186">
    <property type="entry name" value="C-type_lectin-like/link_sf"/>
</dbReference>
<evidence type="ECO:0000313" key="4">
    <source>
        <dbReference type="RefSeq" id="XP_005099897.1"/>
    </source>
</evidence>
<evidence type="ECO:0000313" key="3">
    <source>
        <dbReference type="Proteomes" id="UP000694888"/>
    </source>
</evidence>
<dbReference type="InterPro" id="IPR050801">
    <property type="entry name" value="Ca-Dep_Lectins_ImmuneDev"/>
</dbReference>
<dbReference type="RefSeq" id="XP_005099897.1">
    <property type="nucleotide sequence ID" value="XM_005099840.3"/>
</dbReference>
<dbReference type="SUPFAM" id="SSF56436">
    <property type="entry name" value="C-type lectin-like"/>
    <property type="match status" value="1"/>
</dbReference>
<accession>A0ABM0JRK3</accession>
<dbReference type="InterPro" id="IPR016187">
    <property type="entry name" value="CTDL_fold"/>
</dbReference>
<feature type="chain" id="PRO_5045396441" evidence="1">
    <location>
        <begin position="16"/>
        <end position="244"/>
    </location>
</feature>
<keyword evidence="3" id="KW-1185">Reference proteome</keyword>
<organism evidence="3 4">
    <name type="scientific">Aplysia californica</name>
    <name type="common">California sea hare</name>
    <dbReference type="NCBI Taxonomy" id="6500"/>
    <lineage>
        <taxon>Eukaryota</taxon>
        <taxon>Metazoa</taxon>
        <taxon>Spiralia</taxon>
        <taxon>Lophotrochozoa</taxon>
        <taxon>Mollusca</taxon>
        <taxon>Gastropoda</taxon>
        <taxon>Heterobranchia</taxon>
        <taxon>Euthyneura</taxon>
        <taxon>Tectipleura</taxon>
        <taxon>Aplysiida</taxon>
        <taxon>Aplysioidea</taxon>
        <taxon>Aplysiidae</taxon>
        <taxon>Aplysia</taxon>
    </lineage>
</organism>
<dbReference type="PANTHER" id="PTHR22801">
    <property type="entry name" value="LITHOSTATHINE"/>
    <property type="match status" value="1"/>
</dbReference>
<dbReference type="PROSITE" id="PS50041">
    <property type="entry name" value="C_TYPE_LECTIN_2"/>
    <property type="match status" value="1"/>
</dbReference>
<dbReference type="Gene3D" id="3.10.100.10">
    <property type="entry name" value="Mannose-Binding Protein A, subunit A"/>
    <property type="match status" value="1"/>
</dbReference>
<protein>
    <submittedName>
        <fullName evidence="4">Uncharacterized protein LOC101850724</fullName>
    </submittedName>
</protein>
<feature type="signal peptide" evidence="1">
    <location>
        <begin position="1"/>
        <end position="15"/>
    </location>
</feature>
<name>A0ABM0JRK3_APLCA</name>
<sequence length="244" mass="26929">MLCVILSALVILLNAVPTSQIQVRNRAFTRSQSGTQVLAIVRQGGTWTSSSVVSCAMTCLATFEDCYSFLYQNATKTCTPGSAFSFSEQPPSPAEGILYLAKACDQSQEFVNLWISAGTTICVYVSETTARYHDAKNICQDKGGHLYGAQTLPKYQLFLDIVAVHPGDYMLGLTDVAQEGTWTWDADGTEMSSEMRETIFFANEPNGATSHEDCAFTKKQYTKTLFFDVACNTHAKFICEKHHM</sequence>
<keyword evidence="1" id="KW-0732">Signal</keyword>
<dbReference type="GeneID" id="101850724"/>
<dbReference type="PANTHER" id="PTHR22801:SF63">
    <property type="entry name" value="C-TYPE LECTIN DOMAIN-CONTAINING PROTEIN"/>
    <property type="match status" value="1"/>
</dbReference>
<evidence type="ECO:0000259" key="2">
    <source>
        <dbReference type="PROSITE" id="PS50041"/>
    </source>
</evidence>
<feature type="domain" description="C-type lectin" evidence="2">
    <location>
        <begin position="122"/>
        <end position="240"/>
    </location>
</feature>
<dbReference type="SMART" id="SM00034">
    <property type="entry name" value="CLECT"/>
    <property type="match status" value="1"/>
</dbReference>
<gene>
    <name evidence="4" type="primary">LOC101850724</name>
</gene>
<reference evidence="4" key="1">
    <citation type="submission" date="2025-08" db="UniProtKB">
        <authorList>
            <consortium name="RefSeq"/>
        </authorList>
    </citation>
    <scope>IDENTIFICATION</scope>
</reference>
<proteinExistence type="predicted"/>